<evidence type="ECO:0000256" key="5">
    <source>
        <dbReference type="ARBA" id="ARBA00023125"/>
    </source>
</evidence>
<evidence type="ECO:0000256" key="7">
    <source>
        <dbReference type="SAM" id="MobiDB-lite"/>
    </source>
</evidence>
<feature type="compositionally biased region" description="Low complexity" evidence="7">
    <location>
        <begin position="280"/>
        <end position="290"/>
    </location>
</feature>
<accession>A0AAD5TMK5</accession>
<evidence type="ECO:0000256" key="6">
    <source>
        <dbReference type="ARBA" id="ARBA00023242"/>
    </source>
</evidence>
<dbReference type="SMART" id="SM00382">
    <property type="entry name" value="AAA"/>
    <property type="match status" value="1"/>
</dbReference>
<sequence length="1109" mass="117626">MLGRSQALKAARDDVRSAAVTSTPPPPPSAQKYFAAANEPDPGDVFDLPARTLSTRGKKRPRVPVLEEDGSTTTFKKPRTSAPMGDIAPVVVDVQTTPSKRPAAAVVVKKPRAAGSSSTTNTPARSRPATTNSTKTPTATAAAADENARPPRTPSKSTARLAAGVAHPDIHIYVPAAQSPLASRYLLPAAVIAPQTPSNKSDDIFIQIPAACTPSKRSSTPLPPPRTPTTPTNKRPAASASTSALSTLELLAGRRAPPKTTLSRAAGDVGYSVAKIMSDTTTSTPTRPRPGITVPTALRSTAPTTRETARTVTPAKSFYSSIPPRAPALPGSASASAFMYRRTGTPMTTGKTMPPPAMRTPTKVTNQRSSEAAVGEPAATPPAKRKAAAPQSAPGINTMALLAGRRGPVAPASGTRKRKVDDDKEASATTVAAPDKAAKPTDGLADSGSIVGKRPVARPRKSVVVRDTSGIDDPFADELASIRGGQEGEEEADNVEIQQPASVKRPAPRSRNTPKSSAPVPNVEAAMPAVAAPTIAGKRPVGRPRKTPARTTMATTTPTKRKTTTATAEFEQPLLGPTAEPTAKASHIAVKQSSTSNAAPLQSPSSSLPPAPAAPVPAIPVPPAVSLPPPEIAHPSTIPPELFISARRYITSRLTSRAPLPQLTGLHDAHTKIHDLLTRTVSRGESNSVLLVGNRGTGKTALVNSCLAKVNAQFGQRSFIEVRLSGLFQTDDRLALREIVRRLSRASANTDEVVNVDVDMDVDASGRSFAECLAFVLDTLRAGNARSSTPVVFVLDEVDLFAMHPKQALLYNLFDACQTAQNPIAVVGVTTRIDFVDLLEKRVKSRFSHRQVCVYPAENFAAFLDIMRAGVRIAPADDIFAANDDHKEGDKEQEAAAASASVTASAEAFRAAFNWHVDEMLRSGMVVDALKRVYDLGKDVRAGFRILYALIIRLTPTQPYLTPQMATHYLPPPTAPDPKVTTIASLSILELMLLIAMQQHETHRQVDVYNFEMVYDEYREFIQRVGSLGRGATNLFYVKGVAMKAFERLGSLELWRAEGGSGGGGGGGVGSRGPKEYRMVRMAVGRREVEAGVRAFKDAPKQVVKWAIG</sequence>
<dbReference type="InterPro" id="IPR003593">
    <property type="entry name" value="AAA+_ATPase"/>
</dbReference>
<evidence type="ECO:0000313" key="10">
    <source>
        <dbReference type="Proteomes" id="UP001212152"/>
    </source>
</evidence>
<dbReference type="InterPro" id="IPR032705">
    <property type="entry name" value="ORC4_C"/>
</dbReference>
<feature type="region of interest" description="Disordered" evidence="7">
    <location>
        <begin position="1"/>
        <end position="161"/>
    </location>
</feature>
<keyword evidence="10" id="KW-1185">Reference proteome</keyword>
<dbReference type="Pfam" id="PF14629">
    <property type="entry name" value="ORC4_C"/>
    <property type="match status" value="1"/>
</dbReference>
<evidence type="ECO:0000256" key="1">
    <source>
        <dbReference type="ARBA" id="ARBA00004123"/>
    </source>
</evidence>
<dbReference type="GO" id="GO:0003688">
    <property type="term" value="F:DNA replication origin binding"/>
    <property type="evidence" value="ECO:0007669"/>
    <property type="project" value="TreeGrafter"/>
</dbReference>
<dbReference type="AlphaFoldDB" id="A0AAD5TMK5"/>
<feature type="domain" description="AAA+ ATPase" evidence="8">
    <location>
        <begin position="685"/>
        <end position="857"/>
    </location>
</feature>
<dbReference type="Proteomes" id="UP001212152">
    <property type="component" value="Unassembled WGS sequence"/>
</dbReference>
<dbReference type="PANTHER" id="PTHR12087:SF0">
    <property type="entry name" value="ORIGIN RECOGNITION COMPLEX SUBUNIT 4"/>
    <property type="match status" value="1"/>
</dbReference>
<feature type="region of interest" description="Disordered" evidence="7">
    <location>
        <begin position="278"/>
        <end position="314"/>
    </location>
</feature>
<feature type="region of interest" description="Disordered" evidence="7">
    <location>
        <begin position="344"/>
        <end position="614"/>
    </location>
</feature>
<keyword evidence="5" id="KW-0238">DNA-binding</keyword>
<feature type="compositionally biased region" description="Low complexity" evidence="7">
    <location>
        <begin position="549"/>
        <end position="568"/>
    </location>
</feature>
<feature type="region of interest" description="Disordered" evidence="7">
    <location>
        <begin position="212"/>
        <end position="243"/>
    </location>
</feature>
<dbReference type="FunFam" id="3.40.50.300:FF:001499">
    <property type="entry name" value="Origin recognition complex subunit 4, putative"/>
    <property type="match status" value="1"/>
</dbReference>
<dbReference type="InterPro" id="IPR027417">
    <property type="entry name" value="P-loop_NTPase"/>
</dbReference>
<evidence type="ECO:0000256" key="3">
    <source>
        <dbReference type="ARBA" id="ARBA00019083"/>
    </source>
</evidence>
<keyword evidence="4" id="KW-0235">DNA replication</keyword>
<comment type="subcellular location">
    <subcellularLocation>
        <location evidence="1">Nucleus</location>
    </subcellularLocation>
</comment>
<evidence type="ECO:0000313" key="9">
    <source>
        <dbReference type="EMBL" id="KAJ3181018.1"/>
    </source>
</evidence>
<comment type="similarity">
    <text evidence="2">Belongs to the ORC4 family.</text>
</comment>
<name>A0AAD5TMK5_9FUNG</name>
<evidence type="ECO:0000259" key="8">
    <source>
        <dbReference type="SMART" id="SM00382"/>
    </source>
</evidence>
<dbReference type="PANTHER" id="PTHR12087">
    <property type="entry name" value="ORIGIN RECOGNITION COMPLEX SUBUNIT 4"/>
    <property type="match status" value="1"/>
</dbReference>
<gene>
    <name evidence="9" type="primary">ORC4</name>
    <name evidence="9" type="ORF">HDU87_001668</name>
</gene>
<evidence type="ECO:0000256" key="4">
    <source>
        <dbReference type="ARBA" id="ARBA00022705"/>
    </source>
</evidence>
<feature type="compositionally biased region" description="Low complexity" evidence="7">
    <location>
        <begin position="129"/>
        <end position="144"/>
    </location>
</feature>
<dbReference type="CDD" id="cd00009">
    <property type="entry name" value="AAA"/>
    <property type="match status" value="1"/>
</dbReference>
<feature type="compositionally biased region" description="Polar residues" evidence="7">
    <location>
        <begin position="115"/>
        <end position="124"/>
    </location>
</feature>
<keyword evidence="6" id="KW-0539">Nucleus</keyword>
<feature type="compositionally biased region" description="Low complexity" evidence="7">
    <location>
        <begin position="518"/>
        <end position="536"/>
    </location>
</feature>
<proteinExistence type="inferred from homology"/>
<organism evidence="9 10">
    <name type="scientific">Geranomyces variabilis</name>
    <dbReference type="NCBI Taxonomy" id="109894"/>
    <lineage>
        <taxon>Eukaryota</taxon>
        <taxon>Fungi</taxon>
        <taxon>Fungi incertae sedis</taxon>
        <taxon>Chytridiomycota</taxon>
        <taxon>Chytridiomycota incertae sedis</taxon>
        <taxon>Chytridiomycetes</taxon>
        <taxon>Spizellomycetales</taxon>
        <taxon>Powellomycetaceae</taxon>
        <taxon>Geranomyces</taxon>
    </lineage>
</organism>
<dbReference type="EMBL" id="JADGJQ010000014">
    <property type="protein sequence ID" value="KAJ3181018.1"/>
    <property type="molecule type" value="Genomic_DNA"/>
</dbReference>
<dbReference type="InterPro" id="IPR041664">
    <property type="entry name" value="AAA_16"/>
</dbReference>
<dbReference type="SUPFAM" id="SSF52540">
    <property type="entry name" value="P-loop containing nucleoside triphosphate hydrolases"/>
    <property type="match status" value="1"/>
</dbReference>
<dbReference type="GO" id="GO:0006270">
    <property type="term" value="P:DNA replication initiation"/>
    <property type="evidence" value="ECO:0007669"/>
    <property type="project" value="TreeGrafter"/>
</dbReference>
<feature type="compositionally biased region" description="Low complexity" evidence="7">
    <location>
        <begin position="229"/>
        <end position="243"/>
    </location>
</feature>
<comment type="caution">
    <text evidence="9">The sequence shown here is derived from an EMBL/GenBank/DDBJ whole genome shotgun (WGS) entry which is preliminary data.</text>
</comment>
<feature type="compositionally biased region" description="Low complexity" evidence="7">
    <location>
        <begin position="377"/>
        <end position="394"/>
    </location>
</feature>
<protein>
    <recommendedName>
        <fullName evidence="3">Origin recognition complex subunit 4</fullName>
    </recommendedName>
</protein>
<dbReference type="GO" id="GO:0005664">
    <property type="term" value="C:nuclear origin of replication recognition complex"/>
    <property type="evidence" value="ECO:0007669"/>
    <property type="project" value="TreeGrafter"/>
</dbReference>
<dbReference type="InterPro" id="IPR016527">
    <property type="entry name" value="ORC4"/>
</dbReference>
<dbReference type="Gene3D" id="3.40.50.300">
    <property type="entry name" value="P-loop containing nucleotide triphosphate hydrolases"/>
    <property type="match status" value="1"/>
</dbReference>
<evidence type="ECO:0000256" key="2">
    <source>
        <dbReference type="ARBA" id="ARBA00005334"/>
    </source>
</evidence>
<dbReference type="Pfam" id="PF13191">
    <property type="entry name" value="AAA_16"/>
    <property type="match status" value="1"/>
</dbReference>
<reference evidence="9" key="1">
    <citation type="submission" date="2020-05" db="EMBL/GenBank/DDBJ databases">
        <title>Phylogenomic resolution of chytrid fungi.</title>
        <authorList>
            <person name="Stajich J.E."/>
            <person name="Amses K."/>
            <person name="Simmons R."/>
            <person name="Seto K."/>
            <person name="Myers J."/>
            <person name="Bonds A."/>
            <person name="Quandt C.A."/>
            <person name="Barry K."/>
            <person name="Liu P."/>
            <person name="Grigoriev I."/>
            <person name="Longcore J.E."/>
            <person name="James T.Y."/>
        </authorList>
    </citation>
    <scope>NUCLEOTIDE SEQUENCE</scope>
    <source>
        <strain evidence="9">JEL0379</strain>
    </source>
</reference>